<evidence type="ECO:0000256" key="4">
    <source>
        <dbReference type="ARBA" id="ARBA00022475"/>
    </source>
</evidence>
<name>K2JLL3_9GAMM</name>
<dbReference type="OrthoDB" id="9784450at2"/>
<dbReference type="RefSeq" id="WP_008488108.1">
    <property type="nucleotide sequence ID" value="NZ_AMRG01000005.1"/>
</dbReference>
<dbReference type="PATRIC" id="fig|740709.3.peg.1002"/>
<keyword evidence="7" id="KW-0472">Membrane</keyword>
<dbReference type="AlphaFoldDB" id="K2JLL3"/>
<dbReference type="InterPro" id="IPR050388">
    <property type="entry name" value="ABC_Ni/Peptide_Import"/>
</dbReference>
<sequence>MSVDVMVDKLTISSAQGVILHELSFSLTAAESLTILGHTGAGKSLLVQALMGNLPASLSHRGQLRVAGIDPLASPRRARQLLWGKQVSMLPQEPWHALNPVMKVREQLYEVWRWVRGLPRAEADSLTAQNMHDLDLTDAAAKIPSQLSGGMAQRAAFAMANAAGGQLMLADEPTKGLDASRRHTVIELLQRQQRRGSLLTITHDIDVARALGGRVMVLNQGRMVEQGTADKLLRSPQHPYTQRLLQAQPQHWPAHGSTRELSSEVLVNAENLTVYRGKSRIFDELSLSIQAGEVVGLAGDSGSGKSTLGDVLLGLLPYQQGRLTLAPTLAVGAKLKLYQDPPASFAAGVPLGKLLQELIHRHRLDAAQLSPLMHRLQLLPHLLQRPAEQVSGGELQRLALLRVMLIRPRFIVADEPTSRLDPITAQMITEQLVSYCRQQQCALLLISHDRQLLDKSCDRVVQLTG</sequence>
<dbReference type="eggNOG" id="COG4172">
    <property type="taxonomic scope" value="Bacteria"/>
</dbReference>
<dbReference type="Pfam" id="PF08352">
    <property type="entry name" value="oligo_HPY"/>
    <property type="match status" value="1"/>
</dbReference>
<evidence type="ECO:0000256" key="7">
    <source>
        <dbReference type="ARBA" id="ARBA00023136"/>
    </source>
</evidence>
<dbReference type="SUPFAM" id="SSF52540">
    <property type="entry name" value="P-loop containing nucleoside triphosphate hydrolases"/>
    <property type="match status" value="2"/>
</dbReference>
<dbReference type="Proteomes" id="UP000014115">
    <property type="component" value="Unassembled WGS sequence"/>
</dbReference>
<dbReference type="GO" id="GO:0015833">
    <property type="term" value="P:peptide transport"/>
    <property type="evidence" value="ECO:0007669"/>
    <property type="project" value="InterPro"/>
</dbReference>
<evidence type="ECO:0000313" key="10">
    <source>
        <dbReference type="Proteomes" id="UP000014115"/>
    </source>
</evidence>
<dbReference type="PANTHER" id="PTHR43297:SF7">
    <property type="entry name" value="D,D-DIPEPTIDE TRANSPORT ATP-BINDING PROTEIN DDPD-RELATED"/>
    <property type="match status" value="1"/>
</dbReference>
<evidence type="ECO:0000256" key="2">
    <source>
        <dbReference type="ARBA" id="ARBA00005417"/>
    </source>
</evidence>
<dbReference type="GO" id="GO:0005524">
    <property type="term" value="F:ATP binding"/>
    <property type="evidence" value="ECO:0007669"/>
    <property type="project" value="UniProtKB-KW"/>
</dbReference>
<gene>
    <name evidence="9" type="ORF">A10D4_04942</name>
</gene>
<keyword evidence="5" id="KW-0547">Nucleotide-binding</keyword>
<dbReference type="PROSITE" id="PS50893">
    <property type="entry name" value="ABC_TRANSPORTER_2"/>
    <property type="match status" value="2"/>
</dbReference>
<dbReference type="PROSITE" id="PS00211">
    <property type="entry name" value="ABC_TRANSPORTER_1"/>
    <property type="match status" value="1"/>
</dbReference>
<feature type="domain" description="ABC transporter" evidence="8">
    <location>
        <begin position="267"/>
        <end position="464"/>
    </location>
</feature>
<dbReference type="SMART" id="SM00382">
    <property type="entry name" value="AAA"/>
    <property type="match status" value="2"/>
</dbReference>
<keyword evidence="6 9" id="KW-0067">ATP-binding</keyword>
<evidence type="ECO:0000256" key="1">
    <source>
        <dbReference type="ARBA" id="ARBA00004417"/>
    </source>
</evidence>
<dbReference type="InterPro" id="IPR003439">
    <property type="entry name" value="ABC_transporter-like_ATP-bd"/>
</dbReference>
<feature type="domain" description="ABC transporter" evidence="8">
    <location>
        <begin position="5"/>
        <end position="245"/>
    </location>
</feature>
<accession>K2JLL3</accession>
<comment type="similarity">
    <text evidence="2">Belongs to the ABC transporter superfamily.</text>
</comment>
<dbReference type="EMBL" id="AMRG01000005">
    <property type="protein sequence ID" value="EKE84386.1"/>
    <property type="molecule type" value="Genomic_DNA"/>
</dbReference>
<comment type="subcellular location">
    <subcellularLocation>
        <location evidence="1">Cell inner membrane</location>
        <topology evidence="1">Peripheral membrane protein</topology>
    </subcellularLocation>
</comment>
<evidence type="ECO:0000256" key="3">
    <source>
        <dbReference type="ARBA" id="ARBA00022448"/>
    </source>
</evidence>
<dbReference type="STRING" id="740709.A10D4_04942"/>
<dbReference type="PANTHER" id="PTHR43297">
    <property type="entry name" value="OLIGOPEPTIDE TRANSPORT ATP-BINDING PROTEIN APPD"/>
    <property type="match status" value="1"/>
</dbReference>
<evidence type="ECO:0000313" key="9">
    <source>
        <dbReference type="EMBL" id="EKE84386.1"/>
    </source>
</evidence>
<proteinExistence type="inferred from homology"/>
<dbReference type="InterPro" id="IPR027417">
    <property type="entry name" value="P-loop_NTPase"/>
</dbReference>
<dbReference type="GO" id="GO:0005886">
    <property type="term" value="C:plasma membrane"/>
    <property type="evidence" value="ECO:0007669"/>
    <property type="project" value="UniProtKB-SubCell"/>
</dbReference>
<dbReference type="InterPro" id="IPR013563">
    <property type="entry name" value="Oligopep_ABC_C"/>
</dbReference>
<dbReference type="Pfam" id="PF00005">
    <property type="entry name" value="ABC_tran"/>
    <property type="match status" value="2"/>
</dbReference>
<dbReference type="GO" id="GO:0016887">
    <property type="term" value="F:ATP hydrolysis activity"/>
    <property type="evidence" value="ECO:0007669"/>
    <property type="project" value="InterPro"/>
</dbReference>
<evidence type="ECO:0000256" key="5">
    <source>
        <dbReference type="ARBA" id="ARBA00022741"/>
    </source>
</evidence>
<keyword evidence="3" id="KW-0813">Transport</keyword>
<comment type="caution">
    <text evidence="9">The sequence shown here is derived from an EMBL/GenBank/DDBJ whole genome shotgun (WGS) entry which is preliminary data.</text>
</comment>
<dbReference type="InterPro" id="IPR003593">
    <property type="entry name" value="AAA+_ATPase"/>
</dbReference>
<dbReference type="Gene3D" id="3.40.50.300">
    <property type="entry name" value="P-loop containing nucleotide triphosphate hydrolases"/>
    <property type="match status" value="2"/>
</dbReference>
<organism evidence="9 10">
    <name type="scientific">Idiomarina xiamenensis 10-D-4</name>
    <dbReference type="NCBI Taxonomy" id="740709"/>
    <lineage>
        <taxon>Bacteria</taxon>
        <taxon>Pseudomonadati</taxon>
        <taxon>Pseudomonadota</taxon>
        <taxon>Gammaproteobacteria</taxon>
        <taxon>Alteromonadales</taxon>
        <taxon>Idiomarinaceae</taxon>
        <taxon>Idiomarina</taxon>
    </lineage>
</organism>
<protein>
    <submittedName>
        <fullName evidence="9">ABC transporter ATP-binding protein</fullName>
    </submittedName>
</protein>
<keyword evidence="10" id="KW-1185">Reference proteome</keyword>
<evidence type="ECO:0000256" key="6">
    <source>
        <dbReference type="ARBA" id="ARBA00022840"/>
    </source>
</evidence>
<dbReference type="InterPro" id="IPR017871">
    <property type="entry name" value="ABC_transporter-like_CS"/>
</dbReference>
<evidence type="ECO:0000259" key="8">
    <source>
        <dbReference type="PROSITE" id="PS50893"/>
    </source>
</evidence>
<keyword evidence="4" id="KW-1003">Cell membrane</keyword>
<reference evidence="9 10" key="1">
    <citation type="journal article" date="2012" name="J. Bacteriol.">
        <title>Genome Sequence of Idiomarina xiamenensis Type Strain 10-D-4.</title>
        <authorList>
            <person name="Lai Q."/>
            <person name="Wang L."/>
            <person name="Wang W."/>
            <person name="Shao Z."/>
        </authorList>
    </citation>
    <scope>NUCLEOTIDE SEQUENCE [LARGE SCALE GENOMIC DNA]</scope>
    <source>
        <strain evidence="9 10">10-D-4</strain>
    </source>
</reference>